<dbReference type="PIRSF" id="PIRSF016578">
    <property type="entry name" value="HsaA"/>
    <property type="match status" value="1"/>
</dbReference>
<name>A0A839EAZ1_9MICO</name>
<dbReference type="GO" id="GO:0003995">
    <property type="term" value="F:acyl-CoA dehydrogenase activity"/>
    <property type="evidence" value="ECO:0007669"/>
    <property type="project" value="TreeGrafter"/>
</dbReference>
<accession>A0A839EAZ1</accession>
<evidence type="ECO:0000259" key="2">
    <source>
        <dbReference type="Pfam" id="PF08028"/>
    </source>
</evidence>
<dbReference type="AlphaFoldDB" id="A0A839EAZ1"/>
<dbReference type="SUPFAM" id="SSF47203">
    <property type="entry name" value="Acyl-CoA dehydrogenase C-terminal domain-like"/>
    <property type="match status" value="1"/>
</dbReference>
<dbReference type="InterPro" id="IPR013107">
    <property type="entry name" value="Acyl-CoA_DH_C"/>
</dbReference>
<keyword evidence="1" id="KW-0560">Oxidoreductase</keyword>
<sequence>MSEQTVLTPELLQGIRDRAAGYDARNSFFFDDLAALREAGYLRHRSLTVAARDQRLLAAHAPATALGMTMHLVWMGVARDLASAGDDSFAWVTRDCEAGELFAFAISEAGNDRVMTDSVTRVDRVDAGPGGDGDGDGWSFTGTKIITSLSPAWTRLGVLGRHDPADGAAPQIVHGFLLRESPVSTSDRLELHPAPGIALAPDWDSLGMRATQSWTTRLDAAFIPDERVSRILPVGPTLDPFLLAISANFLTLMAAVYTGLADRALELAVESAHRRTSLKNGGAPQSADPDIRWRVADAAIALDALTPQIEAVCRDRDASVDRGARWFRDLAGLKQRAVVTAREVVDECMHIAGGGAYRASDELSRLQRDVLAGIYHPSDPESVHATVAADLLGPLP</sequence>
<proteinExistence type="predicted"/>
<evidence type="ECO:0000313" key="4">
    <source>
        <dbReference type="Proteomes" id="UP000585905"/>
    </source>
</evidence>
<reference evidence="3 4" key="1">
    <citation type="submission" date="2020-07" db="EMBL/GenBank/DDBJ databases">
        <title>Sequencing the genomes of 1000 actinobacteria strains.</title>
        <authorList>
            <person name="Klenk H.-P."/>
        </authorList>
    </citation>
    <scope>NUCLEOTIDE SEQUENCE [LARGE SCALE GENOMIC DNA]</scope>
    <source>
        <strain evidence="3 4">DSM 19663</strain>
    </source>
</reference>
<evidence type="ECO:0000256" key="1">
    <source>
        <dbReference type="ARBA" id="ARBA00023002"/>
    </source>
</evidence>
<dbReference type="SUPFAM" id="SSF56645">
    <property type="entry name" value="Acyl-CoA dehydrogenase NM domain-like"/>
    <property type="match status" value="1"/>
</dbReference>
<evidence type="ECO:0000313" key="3">
    <source>
        <dbReference type="EMBL" id="MBA8848637.1"/>
    </source>
</evidence>
<dbReference type="PANTHER" id="PTHR43884:SF25">
    <property type="entry name" value="ACYL-COA DEHYDROGENASE YDBM-RELATED"/>
    <property type="match status" value="1"/>
</dbReference>
<dbReference type="InterPro" id="IPR009100">
    <property type="entry name" value="AcylCoA_DH/oxidase_NM_dom_sf"/>
</dbReference>
<gene>
    <name evidence="3" type="ORF">FHX53_002247</name>
</gene>
<dbReference type="RefSeq" id="WP_182491418.1">
    <property type="nucleotide sequence ID" value="NZ_BAAAOV010000012.1"/>
</dbReference>
<dbReference type="Gene3D" id="1.20.140.10">
    <property type="entry name" value="Butyryl-CoA Dehydrogenase, subunit A, domain 3"/>
    <property type="match status" value="1"/>
</dbReference>
<feature type="domain" description="Acyl-CoA dehydrogenase C-terminal" evidence="2">
    <location>
        <begin position="253"/>
        <end position="376"/>
    </location>
</feature>
<dbReference type="Pfam" id="PF08028">
    <property type="entry name" value="Acyl-CoA_dh_2"/>
    <property type="match status" value="1"/>
</dbReference>
<comment type="caution">
    <text evidence="3">The sequence shown here is derived from an EMBL/GenBank/DDBJ whole genome shotgun (WGS) entry which is preliminary data.</text>
</comment>
<dbReference type="PANTHER" id="PTHR43884">
    <property type="entry name" value="ACYL-COA DEHYDROGENASE"/>
    <property type="match status" value="1"/>
</dbReference>
<dbReference type="Proteomes" id="UP000585905">
    <property type="component" value="Unassembled WGS sequence"/>
</dbReference>
<keyword evidence="4" id="KW-1185">Reference proteome</keyword>
<protein>
    <submittedName>
        <fullName evidence="3">Alkylation response protein AidB-like acyl-CoA dehydrogenase</fullName>
    </submittedName>
</protein>
<dbReference type="EMBL" id="JACGWX010000006">
    <property type="protein sequence ID" value="MBA8848637.1"/>
    <property type="molecule type" value="Genomic_DNA"/>
</dbReference>
<organism evidence="3 4">
    <name type="scientific">Microcella alkalica</name>
    <dbReference type="NCBI Taxonomy" id="355930"/>
    <lineage>
        <taxon>Bacteria</taxon>
        <taxon>Bacillati</taxon>
        <taxon>Actinomycetota</taxon>
        <taxon>Actinomycetes</taxon>
        <taxon>Micrococcales</taxon>
        <taxon>Microbacteriaceae</taxon>
        <taxon>Microcella</taxon>
    </lineage>
</organism>
<dbReference type="InterPro" id="IPR036250">
    <property type="entry name" value="AcylCo_DH-like_C"/>
</dbReference>
<dbReference type="InterPro" id="IPR046373">
    <property type="entry name" value="Acyl-CoA_Oxase/DH_mid-dom_sf"/>
</dbReference>
<dbReference type="Gene3D" id="2.40.110.10">
    <property type="entry name" value="Butyryl-CoA Dehydrogenase, subunit A, domain 2"/>
    <property type="match status" value="1"/>
</dbReference>